<name>A0ABT3RUL7_9BACT</name>
<evidence type="ECO:0000256" key="3">
    <source>
        <dbReference type="ARBA" id="ARBA00022692"/>
    </source>
</evidence>
<evidence type="ECO:0000256" key="1">
    <source>
        <dbReference type="ARBA" id="ARBA00004127"/>
    </source>
</evidence>
<feature type="transmembrane region" description="Helical" evidence="7">
    <location>
        <begin position="365"/>
        <end position="383"/>
    </location>
</feature>
<feature type="transmembrane region" description="Helical" evidence="7">
    <location>
        <begin position="26"/>
        <end position="42"/>
    </location>
</feature>
<keyword evidence="3 7" id="KW-0812">Transmembrane</keyword>
<keyword evidence="6 7" id="KW-0472">Membrane</keyword>
<comment type="subcellular location">
    <subcellularLocation>
        <location evidence="1">Endomembrane system</location>
        <topology evidence="1">Multi-pass membrane protein</topology>
    </subcellularLocation>
    <subcellularLocation>
        <location evidence="2">Endoplasmic reticulum membrane</location>
    </subcellularLocation>
</comment>
<comment type="caution">
    <text evidence="8">The sequence shown here is derived from an EMBL/GenBank/DDBJ whole genome shotgun (WGS) entry which is preliminary data.</text>
</comment>
<keyword evidence="5 7" id="KW-1133">Transmembrane helix</keyword>
<evidence type="ECO:0000313" key="8">
    <source>
        <dbReference type="EMBL" id="MCX2745472.1"/>
    </source>
</evidence>
<organism evidence="8 9">
    <name type="scientific">Mangrovivirga halotolerans</name>
    <dbReference type="NCBI Taxonomy" id="2993936"/>
    <lineage>
        <taxon>Bacteria</taxon>
        <taxon>Pseudomonadati</taxon>
        <taxon>Bacteroidota</taxon>
        <taxon>Cytophagia</taxon>
        <taxon>Cytophagales</taxon>
        <taxon>Mangrovivirgaceae</taxon>
        <taxon>Mangrovivirga</taxon>
    </lineage>
</organism>
<proteinExistence type="predicted"/>
<dbReference type="InterPro" id="IPR012430">
    <property type="entry name" value="TMEM43_fam"/>
</dbReference>
<evidence type="ECO:0000313" key="9">
    <source>
        <dbReference type="Proteomes" id="UP001209885"/>
    </source>
</evidence>
<evidence type="ECO:0000256" key="4">
    <source>
        <dbReference type="ARBA" id="ARBA00022824"/>
    </source>
</evidence>
<keyword evidence="9" id="KW-1185">Reference proteome</keyword>
<accession>A0ABT3RUL7</accession>
<feature type="transmembrane region" description="Helical" evidence="7">
    <location>
        <begin position="300"/>
        <end position="325"/>
    </location>
</feature>
<dbReference type="Proteomes" id="UP001209885">
    <property type="component" value="Unassembled WGS sequence"/>
</dbReference>
<gene>
    <name evidence="8" type="ORF">OO013_16450</name>
</gene>
<reference evidence="8 9" key="1">
    <citation type="submission" date="2022-11" db="EMBL/GenBank/DDBJ databases">
        <title>The characterization of three novel Bacteroidetes species and genomic analysis of their roles in tidal elemental geochemical cycles.</title>
        <authorList>
            <person name="Ma K."/>
        </authorList>
    </citation>
    <scope>NUCLEOTIDE SEQUENCE [LARGE SCALE GENOMIC DNA]</scope>
    <source>
        <strain evidence="8 9">M17</strain>
    </source>
</reference>
<protein>
    <submittedName>
        <fullName evidence="8">TMEM43 family protein</fullName>
    </submittedName>
</protein>
<dbReference type="Pfam" id="PF07787">
    <property type="entry name" value="TMEM43"/>
    <property type="match status" value="1"/>
</dbReference>
<evidence type="ECO:0000256" key="7">
    <source>
        <dbReference type="SAM" id="Phobius"/>
    </source>
</evidence>
<evidence type="ECO:0000256" key="5">
    <source>
        <dbReference type="ARBA" id="ARBA00022989"/>
    </source>
</evidence>
<dbReference type="RefSeq" id="WP_266058061.1">
    <property type="nucleotide sequence ID" value="NZ_JAPFQN010000010.1"/>
</dbReference>
<dbReference type="PANTHER" id="PTHR13416">
    <property type="match status" value="1"/>
</dbReference>
<keyword evidence="4" id="KW-0256">Endoplasmic reticulum</keyword>
<sequence length="393" mass="43224">MENQDSFREVSTESWGSRIMGSIKKVLFGVLLFLASFIVLWLNEGRAVRTAEGLTEGASQVVSINSNDLSDNNAGKLVHLTGKVVTNDTLKDNEFNVQSNALKLRRRVSMYQWVEKTKTKKEKEIGGSEKTTKEYTYSKDWKESIENSNNFKVTEGHTNPQSFPYAGYTHSVPDATMGSFDVSGSLLSKMNNYQPYPINSLDTTQHKNARLINEGSDGVLAQKIYIGQGTPSSPQIGDIKISFETVQSGEEYSIVSKQIGNTFEPFQSSNGTNIQLVSAGVHSADQMFASAQKKNTIITWLLRLLGFFLMFVGISLVFKPLVVLADVLPILGNIVDFGLSLFAGLTALSLSIITIAIAWIFYRPILGVSLLVVGVGITAFLMFRKSKVRTATA</sequence>
<evidence type="ECO:0000256" key="2">
    <source>
        <dbReference type="ARBA" id="ARBA00004586"/>
    </source>
</evidence>
<dbReference type="EMBL" id="JAPFQN010000010">
    <property type="protein sequence ID" value="MCX2745472.1"/>
    <property type="molecule type" value="Genomic_DNA"/>
</dbReference>
<feature type="transmembrane region" description="Helical" evidence="7">
    <location>
        <begin position="337"/>
        <end position="359"/>
    </location>
</feature>
<evidence type="ECO:0000256" key="6">
    <source>
        <dbReference type="ARBA" id="ARBA00023136"/>
    </source>
</evidence>
<dbReference type="PANTHER" id="PTHR13416:SF2">
    <property type="entry name" value="TRANSMEMBRANE PROTEIN 43"/>
    <property type="match status" value="1"/>
</dbReference>